<keyword evidence="3" id="KW-1185">Reference proteome</keyword>
<accession>A0ABR0LIF8</accession>
<reference evidence="2 3" key="1">
    <citation type="submission" date="2023-08" db="EMBL/GenBank/DDBJ databases">
        <title>Black Yeasts Isolated from many extreme environments.</title>
        <authorList>
            <person name="Coleine C."/>
            <person name="Stajich J.E."/>
            <person name="Selbmann L."/>
        </authorList>
    </citation>
    <scope>NUCLEOTIDE SEQUENCE [LARGE SCALE GENOMIC DNA]</scope>
    <source>
        <strain evidence="2 3">CCFEE 536</strain>
    </source>
</reference>
<dbReference type="SUPFAM" id="SSF51735">
    <property type="entry name" value="NAD(P)-binding Rossmann-fold domains"/>
    <property type="match status" value="1"/>
</dbReference>
<organism evidence="2 3">
    <name type="scientific">Cryomyces antarcticus</name>
    <dbReference type="NCBI Taxonomy" id="329879"/>
    <lineage>
        <taxon>Eukaryota</taxon>
        <taxon>Fungi</taxon>
        <taxon>Dikarya</taxon>
        <taxon>Ascomycota</taxon>
        <taxon>Pezizomycotina</taxon>
        <taxon>Dothideomycetes</taxon>
        <taxon>Dothideomycetes incertae sedis</taxon>
        <taxon>Cryomyces</taxon>
    </lineage>
</organism>
<comment type="caution">
    <text evidence="2">The sequence shown here is derived from an EMBL/GenBank/DDBJ whole genome shotgun (WGS) entry which is preliminary data.</text>
</comment>
<evidence type="ECO:0000256" key="1">
    <source>
        <dbReference type="SAM" id="MobiDB-lite"/>
    </source>
</evidence>
<evidence type="ECO:0000313" key="3">
    <source>
        <dbReference type="Proteomes" id="UP001357485"/>
    </source>
</evidence>
<dbReference type="InterPro" id="IPR036291">
    <property type="entry name" value="NAD(P)-bd_dom_sf"/>
</dbReference>
<proteinExistence type="predicted"/>
<gene>
    <name evidence="2" type="ORF">LTR16_011189</name>
</gene>
<dbReference type="Proteomes" id="UP001357485">
    <property type="component" value="Unassembled WGS sequence"/>
</dbReference>
<dbReference type="Gene3D" id="3.40.50.720">
    <property type="entry name" value="NAD(P)-binding Rossmann-like Domain"/>
    <property type="match status" value="1"/>
</dbReference>
<protein>
    <submittedName>
        <fullName evidence="2">Uncharacterized protein</fullName>
    </submittedName>
</protein>
<evidence type="ECO:0000313" key="2">
    <source>
        <dbReference type="EMBL" id="KAK5176297.1"/>
    </source>
</evidence>
<feature type="region of interest" description="Disordered" evidence="1">
    <location>
        <begin position="92"/>
        <end position="113"/>
    </location>
</feature>
<dbReference type="EMBL" id="JAVRRA010019809">
    <property type="protein sequence ID" value="KAK5176297.1"/>
    <property type="molecule type" value="Genomic_DNA"/>
</dbReference>
<name>A0ABR0LIF8_9PEZI</name>
<sequence>MVYGPLQHTVRKISNLNQSNDRIYSLFINSSKDTELPINGIYLYTDPRDLAAAHVSAVFTPAASNQRFLICAGQISSQRISDILRAHVPELAERTPVGTPGKDSLPENPYGASSRRAEEVLGVTYRSAEETFVQLARQLLEIEKREEEGK</sequence>